<evidence type="ECO:0000259" key="2">
    <source>
        <dbReference type="PROSITE" id="PS51096"/>
    </source>
</evidence>
<accession>A0A1S8RRB6</accession>
<dbReference type="Proteomes" id="UP000190973">
    <property type="component" value="Unassembled WGS sequence"/>
</dbReference>
<evidence type="ECO:0000313" key="3">
    <source>
        <dbReference type="EMBL" id="OOM55730.1"/>
    </source>
</evidence>
<dbReference type="AlphaFoldDB" id="A0A1S8RRB6"/>
<organism evidence="3 4">
    <name type="scientific">Clostridium beijerinckii</name>
    <name type="common">Clostridium MP</name>
    <dbReference type="NCBI Taxonomy" id="1520"/>
    <lineage>
        <taxon>Bacteria</taxon>
        <taxon>Bacillati</taxon>
        <taxon>Bacillota</taxon>
        <taxon>Clostridia</taxon>
        <taxon>Eubacteriales</taxon>
        <taxon>Clostridiaceae</taxon>
        <taxon>Clostridium</taxon>
    </lineage>
</organism>
<dbReference type="GO" id="GO:0016740">
    <property type="term" value="F:transferase activity"/>
    <property type="evidence" value="ECO:0007669"/>
    <property type="project" value="UniProtKB-KW"/>
</dbReference>
<reference evidence="3 4" key="1">
    <citation type="submission" date="2016-05" db="EMBL/GenBank/DDBJ databases">
        <title>Microbial solvent formation.</title>
        <authorList>
            <person name="Poehlein A."/>
            <person name="Montoya Solano J.D."/>
            <person name="Flitsch S."/>
            <person name="Krabben P."/>
            <person name="Duerre P."/>
            <person name="Daniel R."/>
        </authorList>
    </citation>
    <scope>NUCLEOTIDE SEQUENCE [LARGE SCALE GENOMIC DNA]</scope>
    <source>
        <strain evidence="3 4">DSM 53</strain>
    </source>
</reference>
<dbReference type="InterPro" id="IPR004701">
    <property type="entry name" value="PTS_EIIA_man-typ"/>
</dbReference>
<dbReference type="SUPFAM" id="SSF53062">
    <property type="entry name" value="PTS system fructose IIA component-like"/>
    <property type="match status" value="1"/>
</dbReference>
<dbReference type="GO" id="GO:0016020">
    <property type="term" value="C:membrane"/>
    <property type="evidence" value="ECO:0007669"/>
    <property type="project" value="InterPro"/>
</dbReference>
<sequence length="148" mass="15946">MKTNIIVTGHGNYGTGVESSIKLLSGHNERVEFIDFLEEDTDDTLKDKIVNSLVNNEADQNLFICDILGGTPFKVCVELSYEKENMEVVAGCNIGAILEGILLKDSMGIVELADSVVNATKDTAVRFTKVNIATNSADNNGSTMDDGI</sequence>
<name>A0A1S8RRB6_CLOBE</name>
<dbReference type="PANTHER" id="PTHR33799:SF1">
    <property type="entry name" value="PTS SYSTEM MANNOSE-SPECIFIC EIIAB COMPONENT-RELATED"/>
    <property type="match status" value="1"/>
</dbReference>
<dbReference type="EMBL" id="LZZI01000137">
    <property type="protein sequence ID" value="OOM55730.1"/>
    <property type="molecule type" value="Genomic_DNA"/>
</dbReference>
<dbReference type="PROSITE" id="PS51096">
    <property type="entry name" value="PTS_EIIA_TYPE_4"/>
    <property type="match status" value="1"/>
</dbReference>
<feature type="domain" description="PTS EIIA type-4" evidence="2">
    <location>
        <begin position="2"/>
        <end position="124"/>
    </location>
</feature>
<dbReference type="GO" id="GO:0009401">
    <property type="term" value="P:phosphoenolpyruvate-dependent sugar phosphotransferase system"/>
    <property type="evidence" value="ECO:0007669"/>
    <property type="project" value="InterPro"/>
</dbReference>
<dbReference type="InterPro" id="IPR051471">
    <property type="entry name" value="Bacterial_PTS_sugar_comp"/>
</dbReference>
<keyword evidence="1" id="KW-0808">Transferase</keyword>
<evidence type="ECO:0000313" key="4">
    <source>
        <dbReference type="Proteomes" id="UP000190973"/>
    </source>
</evidence>
<dbReference type="RefSeq" id="WP_077840671.1">
    <property type="nucleotide sequence ID" value="NZ_JABTAE010000001.1"/>
</dbReference>
<dbReference type="InterPro" id="IPR036662">
    <property type="entry name" value="PTS_EIIA_man-typ_sf"/>
</dbReference>
<dbReference type="PANTHER" id="PTHR33799">
    <property type="entry name" value="PTS PERMEASE-RELATED-RELATED"/>
    <property type="match status" value="1"/>
</dbReference>
<evidence type="ECO:0000256" key="1">
    <source>
        <dbReference type="ARBA" id="ARBA00022679"/>
    </source>
</evidence>
<dbReference type="Pfam" id="PF03610">
    <property type="entry name" value="EIIA-man"/>
    <property type="match status" value="1"/>
</dbReference>
<gene>
    <name evidence="3" type="primary">manX_14</name>
    <name evidence="3" type="ORF">CLBCK_44650</name>
</gene>
<proteinExistence type="predicted"/>
<comment type="caution">
    <text evidence="3">The sequence shown here is derived from an EMBL/GenBank/DDBJ whole genome shotgun (WGS) entry which is preliminary data.</text>
</comment>
<dbReference type="Gene3D" id="3.40.50.510">
    <property type="entry name" value="Phosphotransferase system, mannose-type IIA component"/>
    <property type="match status" value="1"/>
</dbReference>
<protein>
    <submittedName>
        <fullName evidence="3">PTS system mannose-specific EIIAB component</fullName>
    </submittedName>
</protein>